<dbReference type="Proteomes" id="UP001220395">
    <property type="component" value="Chromosome"/>
</dbReference>
<comment type="subcellular location">
    <subcellularLocation>
        <location evidence="1">Cell membrane</location>
    </subcellularLocation>
</comment>
<dbReference type="InterPro" id="IPR001173">
    <property type="entry name" value="Glyco_trans_2-like"/>
</dbReference>
<evidence type="ECO:0000256" key="6">
    <source>
        <dbReference type="SAM" id="Phobius"/>
    </source>
</evidence>
<evidence type="ECO:0000256" key="2">
    <source>
        <dbReference type="ARBA" id="ARBA00022475"/>
    </source>
</evidence>
<proteinExistence type="predicted"/>
<dbReference type="Gene3D" id="3.90.550.10">
    <property type="entry name" value="Spore Coat Polysaccharide Biosynthesis Protein SpsA, Chain A"/>
    <property type="match status" value="1"/>
</dbReference>
<feature type="domain" description="Glycosyltransferase 2-like" evidence="7">
    <location>
        <begin position="18"/>
        <end position="180"/>
    </location>
</feature>
<organism evidence="8 9">
    <name type="scientific">Sphingomonas naphthae</name>
    <dbReference type="NCBI Taxonomy" id="1813468"/>
    <lineage>
        <taxon>Bacteria</taxon>
        <taxon>Pseudomonadati</taxon>
        <taxon>Pseudomonadota</taxon>
        <taxon>Alphaproteobacteria</taxon>
        <taxon>Sphingomonadales</taxon>
        <taxon>Sphingomonadaceae</taxon>
        <taxon>Sphingomonas</taxon>
    </lineage>
</organism>
<keyword evidence="6" id="KW-0812">Transmembrane</keyword>
<reference evidence="8 9" key="1">
    <citation type="submission" date="2023-02" db="EMBL/GenBank/DDBJ databases">
        <title>Genome sequence of Sphingomonas naphthae.</title>
        <authorList>
            <person name="Kim S."/>
            <person name="Heo J."/>
            <person name="Kwon S.-W."/>
        </authorList>
    </citation>
    <scope>NUCLEOTIDE SEQUENCE [LARGE SCALE GENOMIC DNA]</scope>
    <source>
        <strain evidence="8 9">KACC 18716</strain>
    </source>
</reference>
<dbReference type="SUPFAM" id="SSF53448">
    <property type="entry name" value="Nucleotide-diphospho-sugar transferases"/>
    <property type="match status" value="1"/>
</dbReference>
<dbReference type="PANTHER" id="PTHR43646:SF2">
    <property type="entry name" value="GLYCOSYLTRANSFERASE 2-LIKE DOMAIN-CONTAINING PROTEIN"/>
    <property type="match status" value="1"/>
</dbReference>
<keyword evidence="2" id="KW-1003">Cell membrane</keyword>
<dbReference type="Pfam" id="PF00535">
    <property type="entry name" value="Glycos_transf_2"/>
    <property type="match status" value="1"/>
</dbReference>
<evidence type="ECO:0000256" key="3">
    <source>
        <dbReference type="ARBA" id="ARBA00022676"/>
    </source>
</evidence>
<feature type="transmembrane region" description="Helical" evidence="6">
    <location>
        <begin position="280"/>
        <end position="296"/>
    </location>
</feature>
<keyword evidence="3" id="KW-0328">Glycosyltransferase</keyword>
<keyword evidence="5 6" id="KW-0472">Membrane</keyword>
<dbReference type="RefSeq" id="WP_273685834.1">
    <property type="nucleotide sequence ID" value="NZ_CP117411.1"/>
</dbReference>
<evidence type="ECO:0000313" key="9">
    <source>
        <dbReference type="Proteomes" id="UP001220395"/>
    </source>
</evidence>
<evidence type="ECO:0000256" key="4">
    <source>
        <dbReference type="ARBA" id="ARBA00022679"/>
    </source>
</evidence>
<keyword evidence="6" id="KW-1133">Transmembrane helix</keyword>
<protein>
    <submittedName>
        <fullName evidence="8">Glycosyltransferase family 2 protein</fullName>
    </submittedName>
</protein>
<evidence type="ECO:0000313" key="8">
    <source>
        <dbReference type="EMBL" id="WCT71887.1"/>
    </source>
</evidence>
<gene>
    <name evidence="8" type="ORF">PQ455_09495</name>
</gene>
<accession>A0ABY7TF74</accession>
<dbReference type="InterPro" id="IPR029044">
    <property type="entry name" value="Nucleotide-diphossugar_trans"/>
</dbReference>
<dbReference type="PANTHER" id="PTHR43646">
    <property type="entry name" value="GLYCOSYLTRANSFERASE"/>
    <property type="match status" value="1"/>
</dbReference>
<keyword evidence="9" id="KW-1185">Reference proteome</keyword>
<dbReference type="CDD" id="cd02525">
    <property type="entry name" value="Succinoglycan_BP_ExoA"/>
    <property type="match status" value="1"/>
</dbReference>
<evidence type="ECO:0000256" key="5">
    <source>
        <dbReference type="ARBA" id="ARBA00023136"/>
    </source>
</evidence>
<sequence length="341" mass="35926">MTAEPRPGAELPGHDMLIVIPCLNEAAHLPDLLDRLTTDAPAARIVVADGGSTDGSVAIVEAVAAANANVILLPNPRRIQSAGVNLAAARHGHGRDWLVRIDAHCAYPAGYATGLVASARREGAASVVVPMVAEGKACFQIAAATAQNSVLGTGGSAHRHLGEGQFVDHGHHALMRLDLFLGVGGYRETLSHNEDAELDLRLAKAGARIWLEPAQAITYFPRRTPAALFRQYLGYGAGRARTIALHRSRMKLRQGLPLAPPLAAGLALLSPLWGPLCLPLLAWALLCLAAGAALGFKQRSACAMASGVAAMVMHMAWGIGFLRQRLFGRPPPAQIVALQLQ</sequence>
<evidence type="ECO:0000259" key="7">
    <source>
        <dbReference type="Pfam" id="PF00535"/>
    </source>
</evidence>
<dbReference type="EMBL" id="CP117411">
    <property type="protein sequence ID" value="WCT71887.1"/>
    <property type="molecule type" value="Genomic_DNA"/>
</dbReference>
<name>A0ABY7TF74_9SPHN</name>
<keyword evidence="4" id="KW-0808">Transferase</keyword>
<evidence type="ECO:0000256" key="1">
    <source>
        <dbReference type="ARBA" id="ARBA00004236"/>
    </source>
</evidence>
<feature type="transmembrane region" description="Helical" evidence="6">
    <location>
        <begin position="303"/>
        <end position="322"/>
    </location>
</feature>